<feature type="region of interest" description="Disordered" evidence="1">
    <location>
        <begin position="284"/>
        <end position="352"/>
    </location>
</feature>
<feature type="compositionally biased region" description="Basic residues" evidence="1">
    <location>
        <begin position="185"/>
        <end position="194"/>
    </location>
</feature>
<evidence type="ECO:0000313" key="2">
    <source>
        <dbReference type="EMBL" id="KAH0470848.1"/>
    </source>
</evidence>
<protein>
    <recommendedName>
        <fullName evidence="4">Calmodulin-binding protein</fullName>
    </recommendedName>
</protein>
<accession>A0AAV7HSJ6</accession>
<evidence type="ECO:0008006" key="4">
    <source>
        <dbReference type="Google" id="ProtNLM"/>
    </source>
</evidence>
<evidence type="ECO:0000256" key="1">
    <source>
        <dbReference type="SAM" id="MobiDB-lite"/>
    </source>
</evidence>
<sequence>MEHENSSNGAALSAAEKCEGGVTLSENEDRSFEESLHHPDAEGFTDEIDSTCSTPYVSAPSSPGRFSAVGGYFFSAPASPMHYVLSTPPYSVSSSPIVAQSDASFNGSVEFEFSAKYACLTSTGTAGSMTSADELFLNGQIRPMKLLSHLQRPQILAPLLDVEEEDENAKEMGDSVERGRDLRMRSRSIHRRARSMSPSRNTRFQWQVEGKEREKNDAKEEETDPEKGSEALTPSVSASSSRSSSSGRSSKRWVFLKELLYRSKSEGRANAKEKFWHSISFSPSKDKSKLLPTVPPLSSANPSSESSQKQSRKSGSFLSTSADSSKQSSSLDKRANGGGKRRFPAPSAHERLYTANRAQTEEMRKRTFLPYRQGLFGCLGFNSRSYGAMSGFAKTLNPVSSSLTGPPITGLLSFRAEIPQEMLS</sequence>
<dbReference type="PANTHER" id="PTHR33095">
    <property type="entry name" value="OS07G0619500 PROTEIN"/>
    <property type="match status" value="1"/>
</dbReference>
<feature type="compositionally biased region" description="Low complexity" evidence="1">
    <location>
        <begin position="298"/>
        <end position="330"/>
    </location>
</feature>
<feature type="compositionally biased region" description="Basic and acidic residues" evidence="1">
    <location>
        <begin position="209"/>
        <end position="218"/>
    </location>
</feature>
<feature type="compositionally biased region" description="Polar residues" evidence="1">
    <location>
        <begin position="1"/>
        <end position="10"/>
    </location>
</feature>
<dbReference type="InterPro" id="IPR012442">
    <property type="entry name" value="DUF1645_plant"/>
</dbReference>
<evidence type="ECO:0000313" key="3">
    <source>
        <dbReference type="Proteomes" id="UP000775213"/>
    </source>
</evidence>
<feature type="region of interest" description="Disordered" evidence="1">
    <location>
        <begin position="164"/>
        <end position="247"/>
    </location>
</feature>
<name>A0AAV7HSJ6_DENCH</name>
<feature type="region of interest" description="Disordered" evidence="1">
    <location>
        <begin position="1"/>
        <end position="49"/>
    </location>
</feature>
<feature type="compositionally biased region" description="Low complexity" evidence="1">
    <location>
        <begin position="235"/>
        <end position="247"/>
    </location>
</feature>
<feature type="compositionally biased region" description="Basic and acidic residues" evidence="1">
    <location>
        <begin position="27"/>
        <end position="41"/>
    </location>
</feature>
<organism evidence="2 3">
    <name type="scientific">Dendrobium chrysotoxum</name>
    <name type="common">Orchid</name>
    <dbReference type="NCBI Taxonomy" id="161865"/>
    <lineage>
        <taxon>Eukaryota</taxon>
        <taxon>Viridiplantae</taxon>
        <taxon>Streptophyta</taxon>
        <taxon>Embryophyta</taxon>
        <taxon>Tracheophyta</taxon>
        <taxon>Spermatophyta</taxon>
        <taxon>Magnoliopsida</taxon>
        <taxon>Liliopsida</taxon>
        <taxon>Asparagales</taxon>
        <taxon>Orchidaceae</taxon>
        <taxon>Epidendroideae</taxon>
        <taxon>Malaxideae</taxon>
        <taxon>Dendrobiinae</taxon>
        <taxon>Dendrobium</taxon>
    </lineage>
</organism>
<keyword evidence="3" id="KW-1185">Reference proteome</keyword>
<dbReference type="AlphaFoldDB" id="A0AAV7HSJ6"/>
<reference evidence="2 3" key="1">
    <citation type="journal article" date="2021" name="Hortic Res">
        <title>Chromosome-scale assembly of the Dendrobium chrysotoxum genome enhances the understanding of orchid evolution.</title>
        <authorList>
            <person name="Zhang Y."/>
            <person name="Zhang G.Q."/>
            <person name="Zhang D."/>
            <person name="Liu X.D."/>
            <person name="Xu X.Y."/>
            <person name="Sun W.H."/>
            <person name="Yu X."/>
            <person name="Zhu X."/>
            <person name="Wang Z.W."/>
            <person name="Zhao X."/>
            <person name="Zhong W.Y."/>
            <person name="Chen H."/>
            <person name="Yin W.L."/>
            <person name="Huang T."/>
            <person name="Niu S.C."/>
            <person name="Liu Z.J."/>
        </authorList>
    </citation>
    <scope>NUCLEOTIDE SEQUENCE [LARGE SCALE GENOMIC DNA]</scope>
    <source>
        <strain evidence="2">Lindl</strain>
    </source>
</reference>
<dbReference type="Proteomes" id="UP000775213">
    <property type="component" value="Unassembled WGS sequence"/>
</dbReference>
<comment type="caution">
    <text evidence="2">The sequence shown here is derived from an EMBL/GenBank/DDBJ whole genome shotgun (WGS) entry which is preliminary data.</text>
</comment>
<dbReference type="EMBL" id="JAGFBR010000001">
    <property type="protein sequence ID" value="KAH0470848.1"/>
    <property type="molecule type" value="Genomic_DNA"/>
</dbReference>
<gene>
    <name evidence="2" type="ORF">IEQ34_000571</name>
</gene>
<dbReference type="Pfam" id="PF07816">
    <property type="entry name" value="DUF1645"/>
    <property type="match status" value="1"/>
</dbReference>
<feature type="compositionally biased region" description="Basic and acidic residues" evidence="1">
    <location>
        <begin position="169"/>
        <end position="184"/>
    </location>
</feature>
<dbReference type="PANTHER" id="PTHR33095:SF57">
    <property type="entry name" value="EXPRESSED PROTEIN"/>
    <property type="match status" value="1"/>
</dbReference>
<proteinExistence type="predicted"/>